<dbReference type="SMART" id="SM00479">
    <property type="entry name" value="EXOIII"/>
    <property type="match status" value="1"/>
</dbReference>
<dbReference type="eggNOG" id="COG0847">
    <property type="taxonomic scope" value="Bacteria"/>
</dbReference>
<dbReference type="InterPro" id="IPR013520">
    <property type="entry name" value="Ribonucl_H"/>
</dbReference>
<dbReference type="NCBIfam" id="TIGR00573">
    <property type="entry name" value="dnaq"/>
    <property type="match status" value="1"/>
</dbReference>
<dbReference type="NCBIfam" id="NF005905">
    <property type="entry name" value="PRK07883.1-3"/>
    <property type="match status" value="1"/>
</dbReference>
<dbReference type="InterPro" id="IPR036397">
    <property type="entry name" value="RNaseH_sf"/>
</dbReference>
<evidence type="ECO:0000259" key="2">
    <source>
        <dbReference type="PROSITE" id="PS50164"/>
    </source>
</evidence>
<dbReference type="PANTHER" id="PTHR30562:SF1">
    <property type="entry name" value="UVRABC SYSTEM PROTEIN C"/>
    <property type="match status" value="1"/>
</dbReference>
<keyword evidence="3" id="KW-0808">Transferase</keyword>
<dbReference type="HOGENOM" id="CLU_022933_0_0_11"/>
<gene>
    <name evidence="3" type="ordered locus">Acel_0968</name>
</gene>
<keyword evidence="1" id="KW-0540">Nuclease</keyword>
<dbReference type="InterPro" id="IPR006054">
    <property type="entry name" value="DnaQ"/>
</dbReference>
<dbReference type="EC" id="2.7.7.7" evidence="3"/>
<dbReference type="InterPro" id="IPR050066">
    <property type="entry name" value="UvrABC_protein_C"/>
</dbReference>
<dbReference type="InterPro" id="IPR047296">
    <property type="entry name" value="GIY-YIG_UvrC_Cho"/>
</dbReference>
<organism evidence="3 4">
    <name type="scientific">Acidothermus cellulolyticus (strain ATCC 43068 / DSM 8971 / 11B)</name>
    <dbReference type="NCBI Taxonomy" id="351607"/>
    <lineage>
        <taxon>Bacteria</taxon>
        <taxon>Bacillati</taxon>
        <taxon>Actinomycetota</taxon>
        <taxon>Actinomycetes</taxon>
        <taxon>Acidothermales</taxon>
        <taxon>Acidothermaceae</taxon>
        <taxon>Acidothermus</taxon>
    </lineage>
</organism>
<dbReference type="PROSITE" id="PS50164">
    <property type="entry name" value="GIY_YIG"/>
    <property type="match status" value="1"/>
</dbReference>
<dbReference type="PANTHER" id="PTHR30562">
    <property type="entry name" value="UVRC/OXIDOREDUCTASE"/>
    <property type="match status" value="1"/>
</dbReference>
<dbReference type="Pfam" id="PF00929">
    <property type="entry name" value="RNase_T"/>
    <property type="match status" value="1"/>
</dbReference>
<dbReference type="InterPro" id="IPR000305">
    <property type="entry name" value="GIY-YIG_endonuc"/>
</dbReference>
<sequence>MTSGPGPGFRQTTIDDLDTPLRDVTFVVVDLETTGGAPGTGAITELAAVKVRGGEVLGELQTLVNPGRPIPPFITVLTGITDAMVAPAPPIDAVLPTFLEFATGSVLVAHNAPFDVGFLRAACAAAGYDWPEFEVLDTARLARRVLTREEAPNCTLATLARVFRAKTTPNHRALADVYATIDVLHGLLERLGSFGVGSLADVRTFSAKVTATQRQKRHLAERLPHAPGVYLFRDRQGRVLYVGKAKDLRQRVRSYFTAAETRGRIVDMLRVAEDVTPIVCATELEAEIREVRLIAEHKPAYNRRSKFPERTWWVKLTDERFPRLAVVHTVRNDAATYLGPFNVRESALLAVEALQDAFPIRRCPDRLGPRTRRPPCAWFELGRCGAPCTGAQSPDAYRSVVAAVHRAMTSDPSEVVAAALRRITPLAAAQRYEEAVPIRDRLVAYLHAVGRAQRLAALAGCRQIVAARPGPDGAWDVAVIRHGRLAGAGLIPAGEPEVDRQLTAIVATASTSLPRGVGITAYADAEEMELLLRWLDQPGVRLLDVEGTWAIPINGGLASNHVRIAA</sequence>
<dbReference type="KEGG" id="ace:Acel_0968"/>
<protein>
    <submittedName>
        <fullName evidence="3">DNA polymerase III, epsilon subunit</fullName>
        <ecNumber evidence="3">2.7.7.7</ecNumber>
    </submittedName>
</protein>
<name>A0LTI1_ACIC1</name>
<keyword evidence="1" id="KW-0269">Exonuclease</keyword>
<dbReference type="RefSeq" id="WP_011719804.1">
    <property type="nucleotide sequence ID" value="NC_008578.1"/>
</dbReference>
<dbReference type="EMBL" id="CP000481">
    <property type="protein sequence ID" value="ABK52741.1"/>
    <property type="molecule type" value="Genomic_DNA"/>
</dbReference>
<keyword evidence="4" id="KW-1185">Reference proteome</keyword>
<dbReference type="GO" id="GO:0003677">
    <property type="term" value="F:DNA binding"/>
    <property type="evidence" value="ECO:0007669"/>
    <property type="project" value="InterPro"/>
</dbReference>
<dbReference type="GO" id="GO:0003887">
    <property type="term" value="F:DNA-directed DNA polymerase activity"/>
    <property type="evidence" value="ECO:0007669"/>
    <property type="project" value="UniProtKB-EC"/>
</dbReference>
<dbReference type="eggNOG" id="COG0322">
    <property type="taxonomic scope" value="Bacteria"/>
</dbReference>
<dbReference type="InterPro" id="IPR012337">
    <property type="entry name" value="RNaseH-like_sf"/>
</dbReference>
<dbReference type="GO" id="GO:0004527">
    <property type="term" value="F:exonuclease activity"/>
    <property type="evidence" value="ECO:0007669"/>
    <property type="project" value="UniProtKB-KW"/>
</dbReference>
<dbReference type="GO" id="GO:0006260">
    <property type="term" value="P:DNA replication"/>
    <property type="evidence" value="ECO:0007669"/>
    <property type="project" value="InterPro"/>
</dbReference>
<dbReference type="InParanoid" id="A0LTI1"/>
<dbReference type="Gene3D" id="3.40.1440.10">
    <property type="entry name" value="GIY-YIG endonuclease"/>
    <property type="match status" value="1"/>
</dbReference>
<dbReference type="SUPFAM" id="SSF82771">
    <property type="entry name" value="GIY-YIG endonuclease"/>
    <property type="match status" value="1"/>
</dbReference>
<feature type="domain" description="GIY-YIG" evidence="2">
    <location>
        <begin position="225"/>
        <end position="303"/>
    </location>
</feature>
<dbReference type="GO" id="GO:0006289">
    <property type="term" value="P:nucleotide-excision repair"/>
    <property type="evidence" value="ECO:0007669"/>
    <property type="project" value="InterPro"/>
</dbReference>
<dbReference type="AlphaFoldDB" id="A0LTI1"/>
<dbReference type="SMART" id="SM00465">
    <property type="entry name" value="GIYc"/>
    <property type="match status" value="1"/>
</dbReference>
<evidence type="ECO:0000313" key="4">
    <source>
        <dbReference type="Proteomes" id="UP000008221"/>
    </source>
</evidence>
<dbReference type="CDD" id="cd10434">
    <property type="entry name" value="GIY-YIG_UvrC_Cho"/>
    <property type="match status" value="1"/>
</dbReference>
<dbReference type="Proteomes" id="UP000008221">
    <property type="component" value="Chromosome"/>
</dbReference>
<dbReference type="Gene3D" id="3.30.420.10">
    <property type="entry name" value="Ribonuclease H-like superfamily/Ribonuclease H"/>
    <property type="match status" value="1"/>
</dbReference>
<dbReference type="STRING" id="351607.Acel_0968"/>
<dbReference type="FunFam" id="3.30.420.10:FF:000045">
    <property type="entry name" value="3'-5' exonuclease DinG"/>
    <property type="match status" value="1"/>
</dbReference>
<dbReference type="NCBIfam" id="NF005907">
    <property type="entry name" value="PRK07883.1-5"/>
    <property type="match status" value="1"/>
</dbReference>
<reference evidence="3 4" key="1">
    <citation type="journal article" date="2009" name="Genome Res.">
        <title>Complete genome of the cellulolytic thermophile Acidothermus cellulolyticus 11B provides insights into its ecophysiological and evolutionary adaptations.</title>
        <authorList>
            <person name="Barabote R.D."/>
            <person name="Xie G."/>
            <person name="Leu D.H."/>
            <person name="Normand P."/>
            <person name="Necsulea A."/>
            <person name="Daubin V."/>
            <person name="Medigue C."/>
            <person name="Adney W.S."/>
            <person name="Xu X.C."/>
            <person name="Lapidus A."/>
            <person name="Parales R.E."/>
            <person name="Detter C."/>
            <person name="Pujic P."/>
            <person name="Bruce D."/>
            <person name="Lavire C."/>
            <person name="Challacombe J.F."/>
            <person name="Brettin T.S."/>
            <person name="Berry A.M."/>
        </authorList>
    </citation>
    <scope>NUCLEOTIDE SEQUENCE [LARGE SCALE GENOMIC DNA]</scope>
    <source>
        <strain evidence="4">ATCC 43068 / DSM 8971 / 11B</strain>
    </source>
</reference>
<dbReference type="GO" id="GO:0009380">
    <property type="term" value="C:excinuclease repair complex"/>
    <property type="evidence" value="ECO:0007669"/>
    <property type="project" value="TreeGrafter"/>
</dbReference>
<dbReference type="SUPFAM" id="SSF53098">
    <property type="entry name" value="Ribonuclease H-like"/>
    <property type="match status" value="1"/>
</dbReference>
<dbReference type="Pfam" id="PF01541">
    <property type="entry name" value="GIY-YIG"/>
    <property type="match status" value="1"/>
</dbReference>
<keyword evidence="1" id="KW-0378">Hydrolase</keyword>
<accession>A0LTI1</accession>
<dbReference type="InterPro" id="IPR035901">
    <property type="entry name" value="GIY-YIG_endonuc_sf"/>
</dbReference>
<proteinExistence type="predicted"/>
<keyword evidence="3" id="KW-0548">Nucleotidyltransferase</keyword>
<evidence type="ECO:0000313" key="3">
    <source>
        <dbReference type="EMBL" id="ABK52741.1"/>
    </source>
</evidence>
<evidence type="ECO:0000256" key="1">
    <source>
        <dbReference type="ARBA" id="ARBA00022839"/>
    </source>
</evidence>
<dbReference type="CDD" id="cd06127">
    <property type="entry name" value="DEDDh"/>
    <property type="match status" value="1"/>
</dbReference>